<sequence length="310" mass="36074">MNDVMTRSEYWRLSYRRDRYLEFLSQDELEKRACDIMGNMTFLSGKGQIGLRAFSEGGAYWMPLWAHVLEEFALRYGPYPNGFTNGFVKGTALVKPSHPDEPLAKKAIDSIGGIRPGRLYKFGKKEHLEPMLKRGRIRIAPASYYSDPSLNPAIKDEELSFSIKIRPRDVKAEDMNGEEIPTFGNVEVSFESKTNYYVSCFAANYTYREFDDFEADSCIVINEPREFTKRLLSRVRRIKPDFRGFASHVDYIDPLNHFSGEINVFLAKHFRYAYQNEYRFLWVPDKPLMELDPFFVEIGDMSQYAEILSI</sequence>
<gene>
    <name evidence="1" type="ORF">QPM17_03715</name>
</gene>
<proteinExistence type="predicted"/>
<dbReference type="RefSeq" id="WP_285388891.1">
    <property type="nucleotide sequence ID" value="NZ_JASSVS010000002.1"/>
</dbReference>
<organism evidence="1 2">
    <name type="scientific">Marinobacter azerbaijanicus</name>
    <dbReference type="NCBI Taxonomy" id="3050455"/>
    <lineage>
        <taxon>Bacteria</taxon>
        <taxon>Pseudomonadati</taxon>
        <taxon>Pseudomonadota</taxon>
        <taxon>Gammaproteobacteria</taxon>
        <taxon>Pseudomonadales</taxon>
        <taxon>Marinobacteraceae</taxon>
        <taxon>Marinobacter</taxon>
    </lineage>
</organism>
<reference evidence="1 2" key="1">
    <citation type="submission" date="2023-06" db="EMBL/GenBank/DDBJ databases">
        <title>Marinobacter azerbaijanicus a moderately halophilic, isolated from Urmia Lake in Azerbaijan region of Iran.</title>
        <authorList>
            <person name="Sanchez-Porro C."/>
            <person name="Aghdam E.M."/>
            <person name="Saheb S.M."/>
            <person name="Tarhriz V."/>
            <person name="Kazemi E."/>
            <person name="Ammozegar M.A."/>
            <person name="Ventosa A."/>
            <person name="Hejazi M.S."/>
        </authorList>
    </citation>
    <scope>NUCLEOTIDE SEQUENCE [LARGE SCALE GENOMIC DNA]</scope>
    <source>
        <strain evidence="1 2">TBZ242</strain>
    </source>
</reference>
<evidence type="ECO:0000313" key="1">
    <source>
        <dbReference type="EMBL" id="MDL0430216.1"/>
    </source>
</evidence>
<evidence type="ECO:0000313" key="2">
    <source>
        <dbReference type="Proteomes" id="UP001227964"/>
    </source>
</evidence>
<name>A0ABT7I7U1_9GAMM</name>
<accession>A0ABT7I7U1</accession>
<protein>
    <submittedName>
        <fullName evidence="1">Uncharacterized protein</fullName>
    </submittedName>
</protein>
<comment type="caution">
    <text evidence="1">The sequence shown here is derived from an EMBL/GenBank/DDBJ whole genome shotgun (WGS) entry which is preliminary data.</text>
</comment>
<keyword evidence="2" id="KW-1185">Reference proteome</keyword>
<dbReference type="Proteomes" id="UP001227964">
    <property type="component" value="Unassembled WGS sequence"/>
</dbReference>
<dbReference type="EMBL" id="JASSVS010000002">
    <property type="protein sequence ID" value="MDL0430216.1"/>
    <property type="molecule type" value="Genomic_DNA"/>
</dbReference>